<name>D5ZXJ1_STRV1</name>
<organism evidence="2 3">
    <name type="scientific">Streptomyces viridosporus (strain ATCC 14672 / DSM 40746 / JCM 4963 / KCTC 9882 / NRRL B-12104 / FH 1290)</name>
    <name type="common">Streptomyces ghanaensis</name>
    <dbReference type="NCBI Taxonomy" id="566461"/>
    <lineage>
        <taxon>Bacteria</taxon>
        <taxon>Bacillati</taxon>
        <taxon>Actinomycetota</taxon>
        <taxon>Actinomycetes</taxon>
        <taxon>Kitasatosporales</taxon>
        <taxon>Streptomycetaceae</taxon>
        <taxon>Streptomyces</taxon>
    </lineage>
</organism>
<feature type="region of interest" description="Disordered" evidence="1">
    <location>
        <begin position="118"/>
        <end position="144"/>
    </location>
</feature>
<dbReference type="AlphaFoldDB" id="D5ZXJ1"/>
<reference evidence="3" key="1">
    <citation type="submission" date="2008-12" db="EMBL/GenBank/DDBJ databases">
        <title>Annotation of Streptomyces ghanaensis ATCC 14672.</title>
        <authorList>
            <consortium name="The Broad Institute Genome Sequencing Platform"/>
            <consortium name="Broad Institute Microbial Sequencing Center"/>
            <person name="Fischbach M."/>
            <person name="Ward D."/>
            <person name="Young S."/>
            <person name="Kodira C.D."/>
            <person name="Zeng Q."/>
            <person name="Koehrsen M."/>
            <person name="Godfrey P."/>
            <person name="Alvarado L."/>
            <person name="Berlin A.M."/>
            <person name="Borenstein D."/>
            <person name="Chen Z."/>
            <person name="Engels R."/>
            <person name="Freedman E."/>
            <person name="Gellesch M."/>
            <person name="Goldberg J."/>
            <person name="Griggs A."/>
            <person name="Gujja S."/>
            <person name="Heiman D.I."/>
            <person name="Hepburn T.A."/>
            <person name="Howarth C."/>
            <person name="Jen D."/>
            <person name="Larson L."/>
            <person name="Lewis B."/>
            <person name="Mehta T."/>
            <person name="Park D."/>
            <person name="Pearson M."/>
            <person name="Roberts A."/>
            <person name="Saif S."/>
            <person name="Shea T.D."/>
            <person name="Shenoy N."/>
            <person name="Sisk P."/>
            <person name="Stolte C."/>
            <person name="Sykes S.N."/>
            <person name="Walk T."/>
            <person name="White J."/>
            <person name="Yandava C."/>
            <person name="Straight P."/>
            <person name="Clardy J."/>
            <person name="Hung D."/>
            <person name="Kolter R."/>
            <person name="Mekalanos J."/>
            <person name="Walker S."/>
            <person name="Walsh C.T."/>
            <person name="Wieland B.L.C."/>
            <person name="Ilzarbe M."/>
            <person name="Galagan J."/>
            <person name="Nusbaum C."/>
            <person name="Birren B."/>
        </authorList>
    </citation>
    <scope>NUCLEOTIDE SEQUENCE [LARGE SCALE GENOMIC DNA]</scope>
    <source>
        <strain evidence="3">ATCC 14672 / DSM 40746 / JCM 4963 / KCTC 9882 / NRRL B-12104 / FH 1290</strain>
    </source>
</reference>
<sequence length="144" mass="15643">MSHHSEHVVVAVSIEPTEGADETVIARLRNDFLEVRGLKRIEITASPSHYTGPGNPKSPASWGVMGIALTMAPVALKQITNILRLWLDRQKARTVTIEIDGEKLELSASSSADQKEALALFLERHMPQNAQGTQGTRGTSTTDS</sequence>
<feature type="compositionally biased region" description="Low complexity" evidence="1">
    <location>
        <begin position="131"/>
        <end position="144"/>
    </location>
</feature>
<evidence type="ECO:0000313" key="2">
    <source>
        <dbReference type="EMBL" id="EFE67124.2"/>
    </source>
</evidence>
<dbReference type="EMBL" id="DS999641">
    <property type="protein sequence ID" value="EFE67124.2"/>
    <property type="molecule type" value="Genomic_DNA"/>
</dbReference>
<proteinExistence type="predicted"/>
<evidence type="ECO:0000313" key="3">
    <source>
        <dbReference type="Proteomes" id="UP000003824"/>
    </source>
</evidence>
<gene>
    <name evidence="2" type="ORF">SSFG_02373</name>
</gene>
<dbReference type="Proteomes" id="UP000003824">
    <property type="component" value="Unassembled WGS sequence"/>
</dbReference>
<protein>
    <submittedName>
        <fullName evidence="2">Predicted protein</fullName>
    </submittedName>
</protein>
<accession>D5ZXJ1</accession>
<evidence type="ECO:0000256" key="1">
    <source>
        <dbReference type="SAM" id="MobiDB-lite"/>
    </source>
</evidence>